<dbReference type="InterPro" id="IPR012338">
    <property type="entry name" value="Beta-lactam/transpept-like"/>
</dbReference>
<dbReference type="GO" id="GO:0009002">
    <property type="term" value="F:serine-type D-Ala-D-Ala carboxypeptidase activity"/>
    <property type="evidence" value="ECO:0007669"/>
    <property type="project" value="UniProtKB-EC"/>
</dbReference>
<protein>
    <submittedName>
        <fullName evidence="3">D-alanyl-D-alanine carboxypeptidase/D-alanyl-D-alanine-endopeptidase</fullName>
        <ecNumber evidence="3">3.4.16.4</ecNumber>
    </submittedName>
</protein>
<dbReference type="Proteomes" id="UP001629953">
    <property type="component" value="Unassembled WGS sequence"/>
</dbReference>
<dbReference type="PRINTS" id="PR00922">
    <property type="entry name" value="DADACBPTASE3"/>
</dbReference>
<proteinExistence type="inferred from homology"/>
<organism evidence="3 4">
    <name type="scientific">Celerinatantimonas yamalensis</name>
    <dbReference type="NCBI Taxonomy" id="559956"/>
    <lineage>
        <taxon>Bacteria</taxon>
        <taxon>Pseudomonadati</taxon>
        <taxon>Pseudomonadota</taxon>
        <taxon>Gammaproteobacteria</taxon>
        <taxon>Celerinatantimonadaceae</taxon>
        <taxon>Celerinatantimonas</taxon>
    </lineage>
</organism>
<dbReference type="PANTHER" id="PTHR30023:SF0">
    <property type="entry name" value="PENICILLIN-SENSITIVE CARBOXYPEPTIDASE A"/>
    <property type="match status" value="1"/>
</dbReference>
<evidence type="ECO:0000256" key="1">
    <source>
        <dbReference type="ARBA" id="ARBA00006096"/>
    </source>
</evidence>
<dbReference type="SUPFAM" id="SSF56601">
    <property type="entry name" value="beta-lactamase/transpeptidase-like"/>
    <property type="match status" value="1"/>
</dbReference>
<dbReference type="EC" id="3.4.16.4" evidence="3"/>
<dbReference type="PANTHER" id="PTHR30023">
    <property type="entry name" value="D-ALANYL-D-ALANINE CARBOXYPEPTIDASE"/>
    <property type="match status" value="1"/>
</dbReference>
<name>A0ABW9G3X6_9GAMM</name>
<sequence length="421" mass="47186">MTRSDWSSHNDQYLAKPASLMKLLTATAAWEKLGPKFQFVTSLHYKKEGTHQAAVQLIFNGDPTLTITDLAQLVHHLKQAGINQIIRFDVDDSHYSGHQWGLGQVWNDHGICFAAPVTAIILDHNCVRGNLRPTQMGQPARLFVSDYAGVSFTNQVITRPSSSTCEPLHEVTSNNHFTLSGCISAEKTELPLAFSVVNVHAYLRAILQKMTQLEGVQWDGELHFMSVTSPYTKYVAHVSKPLADLLHHMLKVSDNVIADSLFKQLAWQSDKGVGTYREGAKVVWQVLAIHHIAKRNQVMMDGSGLSREDLIYPETFYKVLQLWLHDPKFHSLIDDLPISGVDGTLRYRHSVLTAQLKGEIHAKTGSMDGVSNLAGYIYRRGKLIPFVLMSNQVADSDESMSAIDRMKDYEQSWLLAGLKHQ</sequence>
<dbReference type="Gene3D" id="3.40.710.10">
    <property type="entry name" value="DD-peptidase/beta-lactamase superfamily"/>
    <property type="match status" value="2"/>
</dbReference>
<dbReference type="InterPro" id="IPR000667">
    <property type="entry name" value="Peptidase_S13"/>
</dbReference>
<keyword evidence="3" id="KW-0645">Protease</keyword>
<evidence type="ECO:0000313" key="4">
    <source>
        <dbReference type="Proteomes" id="UP001629953"/>
    </source>
</evidence>
<reference evidence="3 4" key="1">
    <citation type="journal article" date="2013" name="Int. J. Syst. Evol. Microbiol.">
        <title>Celerinatantimonas yamalensis sp. nov., a cold-adapted diazotrophic bacterium from a cold permafrost brine.</title>
        <authorList>
            <person name="Shcherbakova V."/>
            <person name="Chuvilskaya N."/>
            <person name="Rivkina E."/>
            <person name="Demidov N."/>
            <person name="Uchaeva V."/>
            <person name="Suetin S."/>
            <person name="Suzina N."/>
            <person name="Gilichinsky D."/>
        </authorList>
    </citation>
    <scope>NUCLEOTIDE SEQUENCE [LARGE SCALE GENOMIC DNA]</scope>
    <source>
        <strain evidence="3 4">C7</strain>
    </source>
</reference>
<comment type="similarity">
    <text evidence="1">Belongs to the peptidase S13 family.</text>
</comment>
<evidence type="ECO:0000256" key="2">
    <source>
        <dbReference type="ARBA" id="ARBA00022801"/>
    </source>
</evidence>
<gene>
    <name evidence="3" type="primary">dacB</name>
    <name evidence="3" type="ORF">ABUE30_03180</name>
</gene>
<dbReference type="Pfam" id="PF02113">
    <property type="entry name" value="Peptidase_S13"/>
    <property type="match status" value="1"/>
</dbReference>
<keyword evidence="4" id="KW-1185">Reference proteome</keyword>
<comment type="caution">
    <text evidence="3">The sequence shown here is derived from an EMBL/GenBank/DDBJ whole genome shotgun (WGS) entry which is preliminary data.</text>
</comment>
<keyword evidence="3" id="KW-0121">Carboxypeptidase</keyword>
<evidence type="ECO:0000313" key="3">
    <source>
        <dbReference type="EMBL" id="MFM2484074.1"/>
    </source>
</evidence>
<accession>A0ABW9G3X6</accession>
<dbReference type="RefSeq" id="WP_408622214.1">
    <property type="nucleotide sequence ID" value="NZ_JBEQCT010000001.1"/>
</dbReference>
<keyword evidence="2 3" id="KW-0378">Hydrolase</keyword>
<dbReference type="Gene3D" id="3.50.80.20">
    <property type="entry name" value="D-Ala-D-Ala carboxypeptidase C, peptidase S13"/>
    <property type="match status" value="1"/>
</dbReference>
<dbReference type="NCBIfam" id="TIGR00666">
    <property type="entry name" value="PBP4"/>
    <property type="match status" value="1"/>
</dbReference>
<dbReference type="EMBL" id="JBEQCT010000001">
    <property type="protein sequence ID" value="MFM2484074.1"/>
    <property type="molecule type" value="Genomic_DNA"/>
</dbReference>